<keyword evidence="7" id="KW-1185">Reference proteome</keyword>
<keyword evidence="5" id="KW-0732">Signal</keyword>
<dbReference type="PANTHER" id="PTHR11567:SF110">
    <property type="entry name" value="2-PHOSPHOXYLOSE PHOSPHATASE 1"/>
    <property type="match status" value="1"/>
</dbReference>
<dbReference type="GO" id="GO:0016791">
    <property type="term" value="F:phosphatase activity"/>
    <property type="evidence" value="ECO:0007669"/>
    <property type="project" value="TreeGrafter"/>
</dbReference>
<comment type="similarity">
    <text evidence="1">Belongs to the histidine acid phosphatase family.</text>
</comment>
<dbReference type="InterPro" id="IPR050645">
    <property type="entry name" value="Histidine_acid_phosphatase"/>
</dbReference>
<dbReference type="SUPFAM" id="SSF53254">
    <property type="entry name" value="Phosphoglycerate mutase-like"/>
    <property type="match status" value="1"/>
</dbReference>
<evidence type="ECO:0000256" key="2">
    <source>
        <dbReference type="ARBA" id="ARBA00022801"/>
    </source>
</evidence>
<dbReference type="STRING" id="74557.A0A1V9ZWR7"/>
<evidence type="ECO:0000256" key="3">
    <source>
        <dbReference type="SAM" id="MobiDB-lite"/>
    </source>
</evidence>
<name>A0A1V9ZWR7_9STRA</name>
<dbReference type="Gene3D" id="3.40.50.1240">
    <property type="entry name" value="Phosphoglycerate mutase-like"/>
    <property type="match status" value="1"/>
</dbReference>
<feature type="transmembrane region" description="Helical" evidence="4">
    <location>
        <begin position="440"/>
        <end position="463"/>
    </location>
</feature>
<feature type="compositionally biased region" description="Basic and acidic residues" evidence="3">
    <location>
        <begin position="469"/>
        <end position="484"/>
    </location>
</feature>
<evidence type="ECO:0000256" key="5">
    <source>
        <dbReference type="SAM" id="SignalP"/>
    </source>
</evidence>
<keyword evidence="4" id="KW-0472">Membrane</keyword>
<dbReference type="Proteomes" id="UP000243217">
    <property type="component" value="Unassembled WGS sequence"/>
</dbReference>
<evidence type="ECO:0000256" key="1">
    <source>
        <dbReference type="ARBA" id="ARBA00005375"/>
    </source>
</evidence>
<feature type="chain" id="PRO_5013116931" evidence="5">
    <location>
        <begin position="19"/>
        <end position="511"/>
    </location>
</feature>
<comment type="caution">
    <text evidence="6">The sequence shown here is derived from an EMBL/GenBank/DDBJ whole genome shotgun (WGS) entry which is preliminary data.</text>
</comment>
<feature type="compositionally biased region" description="Low complexity" evidence="3">
    <location>
        <begin position="491"/>
        <end position="503"/>
    </location>
</feature>
<dbReference type="OrthoDB" id="10257284at2759"/>
<dbReference type="InterPro" id="IPR029033">
    <property type="entry name" value="His_PPase_superfam"/>
</dbReference>
<keyword evidence="4" id="KW-1133">Transmembrane helix</keyword>
<accession>A0A1V9ZWR7</accession>
<dbReference type="CDD" id="cd07061">
    <property type="entry name" value="HP_HAP_like"/>
    <property type="match status" value="1"/>
</dbReference>
<feature type="region of interest" description="Disordered" evidence="3">
    <location>
        <begin position="469"/>
        <end position="511"/>
    </location>
</feature>
<dbReference type="EMBL" id="JNBS01001130">
    <property type="protein sequence ID" value="OQS02437.1"/>
    <property type="molecule type" value="Genomic_DNA"/>
</dbReference>
<dbReference type="AlphaFoldDB" id="A0A1V9ZWR7"/>
<evidence type="ECO:0000313" key="7">
    <source>
        <dbReference type="Proteomes" id="UP000243217"/>
    </source>
</evidence>
<keyword evidence="4" id="KW-0812">Transmembrane</keyword>
<feature type="signal peptide" evidence="5">
    <location>
        <begin position="1"/>
        <end position="18"/>
    </location>
</feature>
<dbReference type="InterPro" id="IPR000560">
    <property type="entry name" value="His_Pase_clade-2"/>
</dbReference>
<evidence type="ECO:0000313" key="6">
    <source>
        <dbReference type="EMBL" id="OQS02437.1"/>
    </source>
</evidence>
<keyword evidence="2" id="KW-0378">Hydrolase</keyword>
<organism evidence="6 7">
    <name type="scientific">Thraustotheca clavata</name>
    <dbReference type="NCBI Taxonomy" id="74557"/>
    <lineage>
        <taxon>Eukaryota</taxon>
        <taxon>Sar</taxon>
        <taxon>Stramenopiles</taxon>
        <taxon>Oomycota</taxon>
        <taxon>Saprolegniomycetes</taxon>
        <taxon>Saprolegniales</taxon>
        <taxon>Achlyaceae</taxon>
        <taxon>Thraustotheca</taxon>
    </lineage>
</organism>
<evidence type="ECO:0000256" key="4">
    <source>
        <dbReference type="SAM" id="Phobius"/>
    </source>
</evidence>
<gene>
    <name evidence="6" type="ORF">THRCLA_05196</name>
</gene>
<reference evidence="6 7" key="1">
    <citation type="journal article" date="2014" name="Genome Biol. Evol.">
        <title>The secreted proteins of Achlya hypogyna and Thraustotheca clavata identify the ancestral oomycete secretome and reveal gene acquisitions by horizontal gene transfer.</title>
        <authorList>
            <person name="Misner I."/>
            <person name="Blouin N."/>
            <person name="Leonard G."/>
            <person name="Richards T.A."/>
            <person name="Lane C.E."/>
        </authorList>
    </citation>
    <scope>NUCLEOTIDE SEQUENCE [LARGE SCALE GENOMIC DNA]</scope>
    <source>
        <strain evidence="6 7">ATCC 34112</strain>
    </source>
</reference>
<sequence>MSWLLGIIVMGSVVSTTAFDENNWVDYPAYCSKHVEKNIIKELPSSDHYKLDQVQIAIRHGARTLVGRSMCWDGYNATWNCNARNHIEPSLEMSTHRSFDVKYTPGETVLKGTCQVGQLLDEGYRQETLNGENFYRAYIASNRLYQSTEQIDLTNDSDIYLSSTDMQRTVMSGQLVVDAMFPKTKSASSLVSWHVGDISQSSFVPNPFACPRLGEIKRDFEASDEYQLWLRQHDALVETIKKTFHSYDPKGLFDCLLTARCSLTHTDIPASVTPQLYNDIIRFERDKRMKIYTEDPIYAKLSVSKLLRWVRSRMLASTPPRFVLYSGHDDTVMPILAALGGELWLKDWPPYAAFLAFELYTEISTHKRFVRVIYQGQTLSLEGCDNESLCPLDLFLKWTEFAETSQCDLHQINIASKTEVPKVEEEDDDFSLTTHVSFETFLLCVIVGVLLGFVFGLLVANAARQNSTDQDKISKPKSLEIKSNDEDENGELLPPTSEPSSPTVEMAFKMK</sequence>
<proteinExistence type="inferred from homology"/>
<protein>
    <submittedName>
        <fullName evidence="6">Uncharacterized protein</fullName>
    </submittedName>
</protein>
<dbReference type="Pfam" id="PF00328">
    <property type="entry name" value="His_Phos_2"/>
    <property type="match status" value="1"/>
</dbReference>
<dbReference type="PANTHER" id="PTHR11567">
    <property type="entry name" value="ACID PHOSPHATASE-RELATED"/>
    <property type="match status" value="1"/>
</dbReference>